<keyword evidence="7 11" id="KW-0456">Lyase</keyword>
<organism evidence="14 15">
    <name type="scientific">Alginatibacterium sediminis</name>
    <dbReference type="NCBI Taxonomy" id="2164068"/>
    <lineage>
        <taxon>Bacteria</taxon>
        <taxon>Pseudomonadati</taxon>
        <taxon>Pseudomonadota</taxon>
        <taxon>Gammaproteobacteria</taxon>
        <taxon>Alteromonadales</taxon>
        <taxon>Alteromonadaceae</taxon>
        <taxon>Alginatibacterium</taxon>
    </lineage>
</organism>
<comment type="similarity">
    <text evidence="8 11">Belongs to the Orn/Lys/Arg decarboxylase class-II family. NspC subfamily.</text>
</comment>
<keyword evidence="11" id="KW-0963">Cytoplasm</keyword>
<dbReference type="FunFam" id="3.20.20.10:FF:000012">
    <property type="entry name" value="Carboxynorspermidine/carboxyspermidine decarboxylase"/>
    <property type="match status" value="1"/>
</dbReference>
<dbReference type="OrthoDB" id="9804410at2"/>
<dbReference type="Pfam" id="PF00278">
    <property type="entry name" value="Orn_DAP_Arg_deC"/>
    <property type="match status" value="1"/>
</dbReference>
<keyword evidence="15" id="KW-1185">Reference proteome</keyword>
<dbReference type="CDD" id="cd06829">
    <property type="entry name" value="PLPDE_III_CANSDC"/>
    <property type="match status" value="1"/>
</dbReference>
<comment type="function">
    <text evidence="11">Catalyzes the decarboxylation of carboxynorspermidine and carboxyspermidine.</text>
</comment>
<gene>
    <name evidence="14" type="primary">nspC</name>
    <name evidence="14" type="ORF">DBZ36_00830</name>
</gene>
<evidence type="ECO:0000256" key="8">
    <source>
        <dbReference type="ARBA" id="ARBA00025802"/>
    </source>
</evidence>
<dbReference type="PANTHER" id="PTHR43727">
    <property type="entry name" value="DIAMINOPIMELATE DECARBOXYLASE"/>
    <property type="match status" value="1"/>
</dbReference>
<dbReference type="InterPro" id="IPR022643">
    <property type="entry name" value="De-COase2_C"/>
</dbReference>
<keyword evidence="11" id="KW-0620">Polyamine biosynthesis</keyword>
<dbReference type="RefSeq" id="WP_120353024.1">
    <property type="nucleotide sequence ID" value="NZ_RAQO01000001.1"/>
</dbReference>
<dbReference type="EC" id="4.1.1.96" evidence="2 11"/>
<dbReference type="Proteomes" id="UP000286482">
    <property type="component" value="Unassembled WGS sequence"/>
</dbReference>
<dbReference type="PIRSF" id="PIRSF038941">
    <property type="entry name" value="NspC"/>
    <property type="match status" value="1"/>
</dbReference>
<dbReference type="InterPro" id="IPR029066">
    <property type="entry name" value="PLP-binding_barrel"/>
</dbReference>
<evidence type="ECO:0000256" key="12">
    <source>
        <dbReference type="PIRSR" id="PIRSR038941-1"/>
    </source>
</evidence>
<reference evidence="14 15" key="1">
    <citation type="submission" date="2018-09" db="EMBL/GenBank/DDBJ databases">
        <authorList>
            <person name="Wang Z."/>
        </authorList>
    </citation>
    <scope>NUCLEOTIDE SEQUENCE [LARGE SCALE GENOMIC DNA]</scope>
    <source>
        <strain evidence="14 15">ALS 81</strain>
    </source>
</reference>
<name>A0A420ENI1_9ALTE</name>
<dbReference type="NCBIfam" id="TIGR01047">
    <property type="entry name" value="nspC"/>
    <property type="match status" value="1"/>
</dbReference>
<evidence type="ECO:0000256" key="1">
    <source>
        <dbReference type="ARBA" id="ARBA00001933"/>
    </source>
</evidence>
<evidence type="ECO:0000256" key="5">
    <source>
        <dbReference type="ARBA" id="ARBA00022898"/>
    </source>
</evidence>
<dbReference type="Gene3D" id="2.40.37.10">
    <property type="entry name" value="Lyase, Ornithine Decarboxylase, Chain A, domain 1"/>
    <property type="match status" value="1"/>
</dbReference>
<keyword evidence="6 11" id="KW-0745">Spermidine biosynthesis</keyword>
<comment type="catalytic activity">
    <reaction evidence="10 11">
        <text>carboxynorspermidine + H(+) = norspermidine + CO2</text>
        <dbReference type="Rhea" id="RHEA:34099"/>
        <dbReference type="ChEBI" id="CHEBI:15378"/>
        <dbReference type="ChEBI" id="CHEBI:16526"/>
        <dbReference type="ChEBI" id="CHEBI:57920"/>
        <dbReference type="ChEBI" id="CHEBI:65070"/>
        <dbReference type="EC" id="4.1.1.96"/>
    </reaction>
</comment>
<evidence type="ECO:0000256" key="7">
    <source>
        <dbReference type="ARBA" id="ARBA00023239"/>
    </source>
</evidence>
<proteinExistence type="inferred from homology"/>
<comment type="catalytic activity">
    <reaction evidence="9 11">
        <text>carboxyspermidine + H(+) = spermidine + CO2</text>
        <dbReference type="Rhea" id="RHEA:34095"/>
        <dbReference type="ChEBI" id="CHEBI:15378"/>
        <dbReference type="ChEBI" id="CHEBI:16526"/>
        <dbReference type="ChEBI" id="CHEBI:57834"/>
        <dbReference type="ChEBI" id="CHEBI:65072"/>
        <dbReference type="EC" id="4.1.1.96"/>
    </reaction>
</comment>
<dbReference type="SUPFAM" id="SSF51419">
    <property type="entry name" value="PLP-binding barrel"/>
    <property type="match status" value="1"/>
</dbReference>
<evidence type="ECO:0000259" key="13">
    <source>
        <dbReference type="Pfam" id="PF00278"/>
    </source>
</evidence>
<dbReference type="GO" id="GO:0008295">
    <property type="term" value="P:spermidine biosynthetic process"/>
    <property type="evidence" value="ECO:0007669"/>
    <property type="project" value="UniProtKB-KW"/>
</dbReference>
<evidence type="ECO:0000256" key="3">
    <source>
        <dbReference type="ARBA" id="ARBA00013633"/>
    </source>
</evidence>
<feature type="binding site" evidence="12">
    <location>
        <position position="252"/>
    </location>
    <ligand>
        <name>substrate</name>
    </ligand>
</feature>
<dbReference type="Gene3D" id="3.20.20.10">
    <property type="entry name" value="Alanine racemase"/>
    <property type="match status" value="1"/>
</dbReference>
<dbReference type="GO" id="GO:0045312">
    <property type="term" value="P:nor-spermidine biosynthetic process"/>
    <property type="evidence" value="ECO:0007669"/>
    <property type="project" value="InterPro"/>
</dbReference>
<dbReference type="GO" id="GO:0009089">
    <property type="term" value="P:lysine biosynthetic process via diaminopimelate"/>
    <property type="evidence" value="ECO:0007669"/>
    <property type="project" value="TreeGrafter"/>
</dbReference>
<comment type="caution">
    <text evidence="14">The sequence shown here is derived from an EMBL/GenBank/DDBJ whole genome shotgun (WGS) entry which is preliminary data.</text>
</comment>
<feature type="binding site" evidence="12">
    <location>
        <position position="288"/>
    </location>
    <ligand>
        <name>substrate</name>
    </ligand>
</feature>
<evidence type="ECO:0000313" key="15">
    <source>
        <dbReference type="Proteomes" id="UP000286482"/>
    </source>
</evidence>
<evidence type="ECO:0000256" key="11">
    <source>
        <dbReference type="PIRNR" id="PIRNR038941"/>
    </source>
</evidence>
<evidence type="ECO:0000256" key="6">
    <source>
        <dbReference type="ARBA" id="ARBA00023066"/>
    </source>
</evidence>
<dbReference type="InterPro" id="IPR009006">
    <property type="entry name" value="Ala_racemase/Decarboxylase_C"/>
</dbReference>
<accession>A0A420ENI1</accession>
<dbReference type="GO" id="GO:0008836">
    <property type="term" value="F:diaminopimelate decarboxylase activity"/>
    <property type="evidence" value="ECO:0007669"/>
    <property type="project" value="TreeGrafter"/>
</dbReference>
<dbReference type="SUPFAM" id="SSF50621">
    <property type="entry name" value="Alanine racemase C-terminal domain-like"/>
    <property type="match status" value="1"/>
</dbReference>
<evidence type="ECO:0000256" key="10">
    <source>
        <dbReference type="ARBA" id="ARBA00047389"/>
    </source>
</evidence>
<comment type="subunit">
    <text evidence="11">Homodimer.</text>
</comment>
<dbReference type="InterPro" id="IPR005730">
    <property type="entry name" value="Nsp_de-COase"/>
</dbReference>
<keyword evidence="5 11" id="KW-0663">Pyridoxal phosphate</keyword>
<dbReference type="EMBL" id="RAQO01000001">
    <property type="protein sequence ID" value="RKF22221.1"/>
    <property type="molecule type" value="Genomic_DNA"/>
</dbReference>
<evidence type="ECO:0000313" key="14">
    <source>
        <dbReference type="EMBL" id="RKF22221.1"/>
    </source>
</evidence>
<sequence>MPAASSFHSFDPNSVPSPCFVVDEVAIENNLKILNDVQQRSGAKILAALKAFSMWELGPLTAKYLSGTCASGLNEALLGRDYYGGEVHVFSAAFKPAELETLLEFADHIVFNSCSQWQRYQSQCLAAKELRSNLEFGLRINPEHSEGTTPIYDPCSPCSRLGIPLTQLDESQLNHISGLHFHTLCEQGFEPLSRTLDVVEAKFGHLLHQMKWLNFGGGHHITAQGYDTEALINRIREISQRYQLQVYLEPGEAIAINSGVLVTEVLDLAVNQMNLAILDTSATCHMPDTLEMPYRPDIFGAGEAHEFEHQYRLGGMTCLAGDVINDYSFEDPLTVGQRIVFDDMAHYTMVKTSTFNGINLPSLAIYNSETQQVRVIRNFDYSDFKMRLS</sequence>
<evidence type="ECO:0000256" key="4">
    <source>
        <dbReference type="ARBA" id="ARBA00022793"/>
    </source>
</evidence>
<comment type="cofactor">
    <cofactor evidence="1 11">
        <name>pyridoxal 5'-phosphate</name>
        <dbReference type="ChEBI" id="CHEBI:597326"/>
    </cofactor>
</comment>
<evidence type="ECO:0000256" key="9">
    <source>
        <dbReference type="ARBA" id="ARBA00047351"/>
    </source>
</evidence>
<dbReference type="AlphaFoldDB" id="A0A420ENI1"/>
<comment type="subcellular location">
    <subcellularLocation>
        <location evidence="11">Cytoplasm</location>
    </subcellularLocation>
</comment>
<dbReference type="GO" id="GO:0005737">
    <property type="term" value="C:cytoplasm"/>
    <property type="evidence" value="ECO:0007669"/>
    <property type="project" value="UniProtKB-SubCell"/>
</dbReference>
<keyword evidence="4 11" id="KW-0210">Decarboxylase</keyword>
<evidence type="ECO:0000256" key="2">
    <source>
        <dbReference type="ARBA" id="ARBA00012259"/>
    </source>
</evidence>
<protein>
    <recommendedName>
        <fullName evidence="3 11">Carboxynorspermidine/carboxyspermidine decarboxylase</fullName>
        <shortName evidence="11">CANS DC/CAS DC</shortName>
        <shortName evidence="11">CANSDC/CASDC</shortName>
        <ecNumber evidence="2 11">4.1.1.96</ecNumber>
    </recommendedName>
</protein>
<feature type="domain" description="Orn/DAP/Arg decarboxylase 2 C-terminal" evidence="13">
    <location>
        <begin position="74"/>
        <end position="344"/>
    </location>
</feature>
<dbReference type="PANTHER" id="PTHR43727:SF1">
    <property type="entry name" value="CARBOXYNORSPERMIDINE_CARBOXYSPERMIDINE DECARBOXYLASE"/>
    <property type="match status" value="1"/>
</dbReference>